<dbReference type="InterPro" id="IPR006852">
    <property type="entry name" value="TOD1_MUCI70"/>
</dbReference>
<dbReference type="EMBL" id="AUSU01009554">
    <property type="protein sequence ID" value="EPS58085.1"/>
    <property type="molecule type" value="Genomic_DNA"/>
</dbReference>
<reference evidence="2 3" key="1">
    <citation type="journal article" date="2013" name="BMC Genomics">
        <title>The miniature genome of a carnivorous plant Genlisea aurea contains a low number of genes and short non-coding sequences.</title>
        <authorList>
            <person name="Leushkin E.V."/>
            <person name="Sutormin R.A."/>
            <person name="Nabieva E.R."/>
            <person name="Penin A.A."/>
            <person name="Kondrashov A.S."/>
            <person name="Logacheva M.D."/>
        </authorList>
    </citation>
    <scope>NUCLEOTIDE SEQUENCE [LARGE SCALE GENOMIC DNA]</scope>
</reference>
<dbReference type="InterPro" id="IPR048354">
    <property type="entry name" value="TOD1_MUCI70_glycTrfase_dom"/>
</dbReference>
<organism evidence="2 3">
    <name type="scientific">Genlisea aurea</name>
    <dbReference type="NCBI Taxonomy" id="192259"/>
    <lineage>
        <taxon>Eukaryota</taxon>
        <taxon>Viridiplantae</taxon>
        <taxon>Streptophyta</taxon>
        <taxon>Embryophyta</taxon>
        <taxon>Tracheophyta</taxon>
        <taxon>Spermatophyta</taxon>
        <taxon>Magnoliopsida</taxon>
        <taxon>eudicotyledons</taxon>
        <taxon>Gunneridae</taxon>
        <taxon>Pentapetalae</taxon>
        <taxon>asterids</taxon>
        <taxon>lamiids</taxon>
        <taxon>Lamiales</taxon>
        <taxon>Lentibulariaceae</taxon>
        <taxon>Genlisea</taxon>
    </lineage>
</organism>
<dbReference type="AlphaFoldDB" id="S8BU09"/>
<evidence type="ECO:0000259" key="1">
    <source>
        <dbReference type="Pfam" id="PF04765"/>
    </source>
</evidence>
<dbReference type="PANTHER" id="PTHR12956:SF13">
    <property type="entry name" value="ALKALINE CERAMIDASE TOD1"/>
    <property type="match status" value="1"/>
</dbReference>
<accession>S8BU09</accession>
<comment type="caution">
    <text evidence="2">The sequence shown here is derived from an EMBL/GenBank/DDBJ whole genome shotgun (WGS) entry which is preliminary data.</text>
</comment>
<keyword evidence="3" id="KW-1185">Reference proteome</keyword>
<dbReference type="Proteomes" id="UP000015453">
    <property type="component" value="Unassembled WGS sequence"/>
</dbReference>
<feature type="non-terminal residue" evidence="2">
    <location>
        <position position="1"/>
    </location>
</feature>
<feature type="non-terminal residue" evidence="2">
    <location>
        <position position="310"/>
    </location>
</feature>
<dbReference type="PANTHER" id="PTHR12956">
    <property type="entry name" value="ALKALINE CERAMIDASE-RELATED"/>
    <property type="match status" value="1"/>
</dbReference>
<dbReference type="Pfam" id="PF04765">
    <property type="entry name" value="TOD1_MUCI70"/>
    <property type="match status" value="1"/>
</dbReference>
<proteinExistence type="predicted"/>
<name>S8BU09_9LAMI</name>
<evidence type="ECO:0000313" key="2">
    <source>
        <dbReference type="EMBL" id="EPS58085.1"/>
    </source>
</evidence>
<feature type="domain" description="TOD1/MUCI70 glycosyltransferase-like" evidence="1">
    <location>
        <begin position="7"/>
        <end position="297"/>
    </location>
</feature>
<protein>
    <recommendedName>
        <fullName evidence="1">TOD1/MUCI70 glycosyltransferase-like domain-containing protein</fullName>
    </recommendedName>
</protein>
<evidence type="ECO:0000313" key="3">
    <source>
        <dbReference type="Proteomes" id="UP000015453"/>
    </source>
</evidence>
<dbReference type="OrthoDB" id="1905162at2759"/>
<sequence>QSLKYLQAKSDSFGGNLTLQNRLSYFGDRDLYPCGFFQQFPIHRSDGMAMERCGGLVVASAIFGDHDKIRQPMGLGSKTLDLVCFVMFVDDATLTRLHLLLNSPNQRPRIGAWNLVRVPTQSLYGDPAMNGVIPKYLIHRLFPNAKHSIWIDAKMQLAVDPLLLVHALVVKEGVDMAVSRHPFFLHTLEEAMATARWKKWWDIEGLRIQMETYCENGLQPWHSSKSFPTDVPDSAVILRKHSSGSNKFSCLVFNELEAFNPRDQLAFAFVRDKMTPRIRVNMFEVQVFERIAVEYRHNMNHNHSVQKQQQ</sequence>
<gene>
    <name evidence="2" type="ORF">M569_16730</name>
</gene>